<organism evidence="1 2">
    <name type="scientific">Catellatospora citrea</name>
    <dbReference type="NCBI Taxonomy" id="53366"/>
    <lineage>
        <taxon>Bacteria</taxon>
        <taxon>Bacillati</taxon>
        <taxon>Actinomycetota</taxon>
        <taxon>Actinomycetes</taxon>
        <taxon>Micromonosporales</taxon>
        <taxon>Micromonosporaceae</taxon>
        <taxon>Catellatospora</taxon>
    </lineage>
</organism>
<dbReference type="RefSeq" id="WP_120317432.1">
    <property type="nucleotide sequence ID" value="NZ_BONH01000040.1"/>
</dbReference>
<dbReference type="PANTHER" id="PTHR39420:SF1">
    <property type="entry name" value="HYDROLASE"/>
    <property type="match status" value="1"/>
</dbReference>
<dbReference type="PANTHER" id="PTHR39420">
    <property type="match status" value="1"/>
</dbReference>
<dbReference type="EMBL" id="BONH01000040">
    <property type="protein sequence ID" value="GIG01493.1"/>
    <property type="molecule type" value="Genomic_DNA"/>
</dbReference>
<dbReference type="Gene3D" id="1.20.150.30">
    <property type="entry name" value="Zincin-like metallopeptidase, N-terminal domain"/>
    <property type="match status" value="1"/>
</dbReference>
<evidence type="ECO:0000313" key="1">
    <source>
        <dbReference type="EMBL" id="GIG01493.1"/>
    </source>
</evidence>
<dbReference type="Pfam" id="PF10103">
    <property type="entry name" value="Zincin_2"/>
    <property type="match status" value="1"/>
</dbReference>
<dbReference type="InterPro" id="IPR018766">
    <property type="entry name" value="Zinicin_2"/>
</dbReference>
<dbReference type="InterPro" id="IPR022454">
    <property type="entry name" value="CHP03883_F420-assoc"/>
</dbReference>
<dbReference type="NCBIfam" id="TIGR03883">
    <property type="entry name" value="DUF2342_F420"/>
    <property type="match status" value="1"/>
</dbReference>
<dbReference type="AlphaFoldDB" id="A0A8J3KEJ9"/>
<dbReference type="InterPro" id="IPR042271">
    <property type="entry name" value="Zinicin_2_N"/>
</dbReference>
<sequence length="360" mass="39256">MALVDWDLASTTAARFGPIGPSVTLEEATAVVADLRRLADEAIGHVAEYTKLTPQVPDAPVRVVDRRTWADVNVQGLRTVITPLTDKLEEKVGFLGNLVGAKVTGVEAGAVLGYLSGKVLGQYDIFAAPPAEPGRQVEAGQLLLVAPNIVAMERRIKADPRDFRLWVCLHEVTHRTQFTAVPWLRAHFLSEVRAFIEATEPPTANLLSQAYQQFGAAIKAARAPEGTRGASLIEAVQTPEQRAVLDRLTAVLTLLEGHAEVVMDGVGPQVIPSVATIRAAFDRKRNPGNPVEQYVRRLLGIDIKMRQYAEGRVFVQSVLDRVGMDGLNRIWESKQTLPTLDEIADPDAWVARVVTADTRG</sequence>
<evidence type="ECO:0008006" key="3">
    <source>
        <dbReference type="Google" id="ProtNLM"/>
    </source>
</evidence>
<accession>A0A8J3KEJ9</accession>
<evidence type="ECO:0000313" key="2">
    <source>
        <dbReference type="Proteomes" id="UP000659904"/>
    </source>
</evidence>
<dbReference type="Proteomes" id="UP000659904">
    <property type="component" value="Unassembled WGS sequence"/>
</dbReference>
<keyword evidence="2" id="KW-1185">Reference proteome</keyword>
<name>A0A8J3KEJ9_9ACTN</name>
<reference evidence="1 2" key="1">
    <citation type="submission" date="2021-01" db="EMBL/GenBank/DDBJ databases">
        <title>Whole genome shotgun sequence of Catellatospora citrea NBRC 14495.</title>
        <authorList>
            <person name="Komaki H."/>
            <person name="Tamura T."/>
        </authorList>
    </citation>
    <scope>NUCLEOTIDE SEQUENCE [LARGE SCALE GENOMIC DNA]</scope>
    <source>
        <strain evidence="1 2">NBRC 14495</strain>
    </source>
</reference>
<proteinExistence type="predicted"/>
<comment type="caution">
    <text evidence="1">The sequence shown here is derived from an EMBL/GenBank/DDBJ whole genome shotgun (WGS) entry which is preliminary data.</text>
</comment>
<protein>
    <recommendedName>
        <fullName evidence="3">Hydrolase</fullName>
    </recommendedName>
</protein>
<gene>
    <name evidence="1" type="ORF">Cci01nite_65860</name>
</gene>
<dbReference type="NCBIfam" id="TIGR03624">
    <property type="entry name" value="putative hydrolase"/>
    <property type="match status" value="1"/>
</dbReference>
<dbReference type="SUPFAM" id="SSF55486">
    <property type="entry name" value="Metalloproteases ('zincins'), catalytic domain"/>
    <property type="match status" value="1"/>
</dbReference>